<gene>
    <name evidence="1" type="ORF">ACJ73_06193</name>
</gene>
<sequence length="153" mass="17403">MIVFQKTKLPLVLPFIQSITSTVSHIPSSTLTPSYPASKLTLQQVTEKLGIEFNERKREYMWTLTEDRLKKSVRKPLSSWTALSKFRREASIRTLFDILLVDRLEQLDDIGANSNNLCVGYEVPMTATVKQERGGGTISGRADWSLGYMVEYK</sequence>
<dbReference type="Proteomes" id="UP000242791">
    <property type="component" value="Unassembled WGS sequence"/>
</dbReference>
<evidence type="ECO:0000313" key="1">
    <source>
        <dbReference type="EMBL" id="OJD22456.1"/>
    </source>
</evidence>
<dbReference type="STRING" id="1658174.A0A1J9Q1P9"/>
<protein>
    <submittedName>
        <fullName evidence="1">Uncharacterized protein</fullName>
    </submittedName>
</protein>
<evidence type="ECO:0000313" key="2">
    <source>
        <dbReference type="Proteomes" id="UP000242791"/>
    </source>
</evidence>
<dbReference type="OrthoDB" id="4185608at2759"/>
<keyword evidence="2" id="KW-1185">Reference proteome</keyword>
<accession>A0A1J9Q1P9</accession>
<dbReference type="VEuPathDB" id="FungiDB:ACJ73_06193"/>
<dbReference type="AlphaFoldDB" id="A0A1J9Q1P9"/>
<proteinExistence type="predicted"/>
<name>A0A1J9Q1P9_9EURO</name>
<dbReference type="EMBL" id="LGTZ01001052">
    <property type="protein sequence ID" value="OJD22456.1"/>
    <property type="molecule type" value="Genomic_DNA"/>
</dbReference>
<reference evidence="1 2" key="1">
    <citation type="submission" date="2015-08" db="EMBL/GenBank/DDBJ databases">
        <title>Emmonsia species relationships and genome sequence.</title>
        <authorList>
            <person name="Cuomo C.A."/>
            <person name="Schwartz I.S."/>
            <person name="Kenyon C."/>
            <person name="De Hoog G.S."/>
            <person name="Govender N.P."/>
            <person name="Botha A."/>
            <person name="Moreno L."/>
            <person name="De Vries M."/>
            <person name="Munoz J.F."/>
            <person name="Stielow J.B."/>
        </authorList>
    </citation>
    <scope>NUCLEOTIDE SEQUENCE [LARGE SCALE GENOMIC DNA]</scope>
    <source>
        <strain evidence="1 2">EI222</strain>
    </source>
</reference>
<comment type="caution">
    <text evidence="1">The sequence shown here is derived from an EMBL/GenBank/DDBJ whole genome shotgun (WGS) entry which is preliminary data.</text>
</comment>
<organism evidence="1 2">
    <name type="scientific">Blastomyces percursus</name>
    <dbReference type="NCBI Taxonomy" id="1658174"/>
    <lineage>
        <taxon>Eukaryota</taxon>
        <taxon>Fungi</taxon>
        <taxon>Dikarya</taxon>
        <taxon>Ascomycota</taxon>
        <taxon>Pezizomycotina</taxon>
        <taxon>Eurotiomycetes</taxon>
        <taxon>Eurotiomycetidae</taxon>
        <taxon>Onygenales</taxon>
        <taxon>Ajellomycetaceae</taxon>
        <taxon>Blastomyces</taxon>
    </lineage>
</organism>